<dbReference type="GO" id="GO:0008721">
    <property type="term" value="F:D-serine ammonia-lyase activity"/>
    <property type="evidence" value="ECO:0007669"/>
    <property type="project" value="TreeGrafter"/>
</dbReference>
<sequence>MKDYTYYNDVLQNEAKPTLFLELEAFRANLKAVANSAKGKRIRVASKSIRSVEALRYIFNYSSVFQGVMCFTGEEALYLHEQGFDDLLIAYPIWNEKTLKAICEKVTKGAIITVMTDNIEHLNRLEEIAKQTNGHFLVCIDIDLSTNHFGLHFGVHRSPLKGLKEIKDFIDIVYENDYFTLDGVMGYEAQIAGVTDADPRHTIKNTTIRNLKKQSRKEIISKRKKIMKYIKKYKIDVRFINGGGTGSLHDTATQQGVTEVTVGSGFYCPHLFDKYDEFKLQPALFFALEITRKPAKDIYTCFGGGYIASGAVGEDKWPEIYAPEKAKFTANEGAGEVQTPIVYKGKQHLNLGDIIIFRHSKAGEICERFHKIVVIDKGKILEHWETYRGDGQCFL</sequence>
<dbReference type="Pfam" id="PF01168">
    <property type="entry name" value="Ala_racemase_N"/>
    <property type="match status" value="1"/>
</dbReference>
<dbReference type="Proteomes" id="UP000823937">
    <property type="component" value="Unassembled WGS sequence"/>
</dbReference>
<dbReference type="AlphaFoldDB" id="A0A9D1TLK5"/>
<reference evidence="2" key="2">
    <citation type="submission" date="2021-04" db="EMBL/GenBank/DDBJ databases">
        <authorList>
            <person name="Gilroy R."/>
        </authorList>
    </citation>
    <scope>NUCLEOTIDE SEQUENCE</scope>
    <source>
        <strain evidence="2">CHK169-2315</strain>
    </source>
</reference>
<protein>
    <submittedName>
        <fullName evidence="2">Alanine racemase</fullName>
        <ecNumber evidence="2">5.1.1.1</ecNumber>
    </submittedName>
</protein>
<organism evidence="2 3">
    <name type="scientific">Candidatus Pseudogracilibacillus intestinigallinarum</name>
    <dbReference type="NCBI Taxonomy" id="2838742"/>
    <lineage>
        <taxon>Bacteria</taxon>
        <taxon>Bacillati</taxon>
        <taxon>Bacillota</taxon>
        <taxon>Bacilli</taxon>
        <taxon>Bacillales</taxon>
        <taxon>Bacillaceae</taxon>
        <taxon>Pseudogracilibacillus</taxon>
    </lineage>
</organism>
<dbReference type="SUPFAM" id="SSF51419">
    <property type="entry name" value="PLP-binding barrel"/>
    <property type="match status" value="1"/>
</dbReference>
<dbReference type="EMBL" id="DXHX01000149">
    <property type="protein sequence ID" value="HIV75507.1"/>
    <property type="molecule type" value="Genomic_DNA"/>
</dbReference>
<comment type="caution">
    <text evidence="2">The sequence shown here is derived from an EMBL/GenBank/DDBJ whole genome shotgun (WGS) entry which is preliminary data.</text>
</comment>
<dbReference type="InterPro" id="IPR051466">
    <property type="entry name" value="D-amino_acid_metab_enzyme"/>
</dbReference>
<gene>
    <name evidence="2" type="ORF">H9895_10545</name>
</gene>
<proteinExistence type="predicted"/>
<dbReference type="InterPro" id="IPR001608">
    <property type="entry name" value="Ala_racemase_N"/>
</dbReference>
<keyword evidence="2" id="KW-0413">Isomerase</keyword>
<name>A0A9D1TLK5_9BACI</name>
<evidence type="ECO:0000313" key="2">
    <source>
        <dbReference type="EMBL" id="HIV75507.1"/>
    </source>
</evidence>
<evidence type="ECO:0000313" key="3">
    <source>
        <dbReference type="Proteomes" id="UP000823937"/>
    </source>
</evidence>
<dbReference type="EC" id="5.1.1.1" evidence="2"/>
<accession>A0A9D1TLK5</accession>
<feature type="domain" description="Alanine racemase N-terminal" evidence="1">
    <location>
        <begin position="22"/>
        <end position="267"/>
    </location>
</feature>
<dbReference type="PANTHER" id="PTHR28004:SF2">
    <property type="entry name" value="D-SERINE DEHYDRATASE"/>
    <property type="match status" value="1"/>
</dbReference>
<dbReference type="GO" id="GO:0008784">
    <property type="term" value="F:alanine racemase activity"/>
    <property type="evidence" value="ECO:0007669"/>
    <property type="project" value="UniProtKB-EC"/>
</dbReference>
<dbReference type="PANTHER" id="PTHR28004">
    <property type="entry name" value="ZGC:162816-RELATED"/>
    <property type="match status" value="1"/>
</dbReference>
<evidence type="ECO:0000259" key="1">
    <source>
        <dbReference type="Pfam" id="PF01168"/>
    </source>
</evidence>
<dbReference type="GO" id="GO:0036088">
    <property type="term" value="P:D-serine catabolic process"/>
    <property type="evidence" value="ECO:0007669"/>
    <property type="project" value="TreeGrafter"/>
</dbReference>
<reference evidence="2" key="1">
    <citation type="journal article" date="2021" name="PeerJ">
        <title>Extensive microbial diversity within the chicken gut microbiome revealed by metagenomics and culture.</title>
        <authorList>
            <person name="Gilroy R."/>
            <person name="Ravi A."/>
            <person name="Getino M."/>
            <person name="Pursley I."/>
            <person name="Horton D.L."/>
            <person name="Alikhan N.F."/>
            <person name="Baker D."/>
            <person name="Gharbi K."/>
            <person name="Hall N."/>
            <person name="Watson M."/>
            <person name="Adriaenssens E.M."/>
            <person name="Foster-Nyarko E."/>
            <person name="Jarju S."/>
            <person name="Secka A."/>
            <person name="Antonio M."/>
            <person name="Oren A."/>
            <person name="Chaudhuri R.R."/>
            <person name="La Ragione R."/>
            <person name="Hildebrand F."/>
            <person name="Pallen M.J."/>
        </authorList>
    </citation>
    <scope>NUCLEOTIDE SEQUENCE</scope>
    <source>
        <strain evidence="2">CHK169-2315</strain>
    </source>
</reference>
<dbReference type="InterPro" id="IPR029066">
    <property type="entry name" value="PLP-binding_barrel"/>
</dbReference>
<dbReference type="Gene3D" id="3.20.20.10">
    <property type="entry name" value="Alanine racemase"/>
    <property type="match status" value="1"/>
</dbReference>